<dbReference type="SUPFAM" id="SSF56487">
    <property type="entry name" value="SRCR-like"/>
    <property type="match status" value="1"/>
</dbReference>
<dbReference type="GO" id="GO:0006508">
    <property type="term" value="P:proteolysis"/>
    <property type="evidence" value="ECO:0007669"/>
    <property type="project" value="UniProtKB-KW"/>
</dbReference>
<evidence type="ECO:0000256" key="6">
    <source>
        <dbReference type="PROSITE-ProRule" id="PRU00196"/>
    </source>
</evidence>
<sequence length="291" mass="32848">MAYFGEGKGPIHVDNVKCTGNERSLADCIKQDIGRHNCRHSEDAGVICDYFGKKASESLSSVCGLRLLHRRQKRIIGGKNSLSTKYRQLIKKQRADDDMQRFGVLWIECETFLMYGNSTRNYAVRVGDYHTLVPEEFEEEIGVQQIVIHRAYRPDSSDYDIALVRLQGPEEQCARQLQLESDSLYCVCIGRAYSRTLQQAAIPLLPKRFCAHRYKGRFTGRMLCAGNLHEHKRVDSCQGDSGGPLMCERSGESWVVYGVTSWGYGCGVKDSPGVYTKVSAFVPWIKSVTKL</sequence>
<evidence type="ECO:0000256" key="3">
    <source>
        <dbReference type="ARBA" id="ARBA00022825"/>
    </source>
</evidence>
<keyword evidence="4 6" id="KW-1015">Disulfide bond</keyword>
<dbReference type="Proteomes" id="UP000299084">
    <property type="component" value="Unassembled WGS sequence"/>
</dbReference>
<evidence type="ECO:0000313" key="9">
    <source>
        <dbReference type="EMBL" id="KAB1282417.1"/>
    </source>
</evidence>
<dbReference type="InterPro" id="IPR009003">
    <property type="entry name" value="Peptidase_S1_PA"/>
</dbReference>
<dbReference type="InterPro" id="IPR001314">
    <property type="entry name" value="Peptidase_S1A"/>
</dbReference>
<dbReference type="PRINTS" id="PR00258">
    <property type="entry name" value="SPERACTRCPTR"/>
</dbReference>
<keyword evidence="2" id="KW-0378">Hydrolase</keyword>
<dbReference type="InterPro" id="IPR001190">
    <property type="entry name" value="SRCR"/>
</dbReference>
<evidence type="ECO:0000256" key="1">
    <source>
        <dbReference type="ARBA" id="ARBA00022670"/>
    </source>
</evidence>
<keyword evidence="5" id="KW-0325">Glycoprotein</keyword>
<dbReference type="AlphaFoldDB" id="A0A5N4EGA1"/>
<dbReference type="PRINTS" id="PR00722">
    <property type="entry name" value="CHYMOTRYPSIN"/>
</dbReference>
<dbReference type="PANTHER" id="PTHR24264">
    <property type="entry name" value="TRYPSIN-RELATED"/>
    <property type="match status" value="1"/>
</dbReference>
<evidence type="ECO:0000313" key="10">
    <source>
        <dbReference type="Proteomes" id="UP000299084"/>
    </source>
</evidence>
<dbReference type="InterPro" id="IPR036772">
    <property type="entry name" value="SRCR-like_dom_sf"/>
</dbReference>
<evidence type="ECO:0000256" key="2">
    <source>
        <dbReference type="ARBA" id="ARBA00022801"/>
    </source>
</evidence>
<name>A0A5N4EGA1_CAMDR</name>
<accession>A0A5N4EGA1</accession>
<dbReference type="InterPro" id="IPR033116">
    <property type="entry name" value="TRYPSIN_SER"/>
</dbReference>
<keyword evidence="1" id="KW-0645">Protease</keyword>
<gene>
    <name evidence="9" type="ORF">Cadr_000001587</name>
</gene>
<dbReference type="EMBL" id="JWIN03000002">
    <property type="protein sequence ID" value="KAB1282417.1"/>
    <property type="molecule type" value="Genomic_DNA"/>
</dbReference>
<dbReference type="Gene3D" id="2.40.10.10">
    <property type="entry name" value="Trypsin-like serine proteases"/>
    <property type="match status" value="2"/>
</dbReference>
<feature type="domain" description="SRCR" evidence="8">
    <location>
        <begin position="1"/>
        <end position="49"/>
    </location>
</feature>
<dbReference type="Pfam" id="PF00089">
    <property type="entry name" value="Trypsin"/>
    <property type="match status" value="1"/>
</dbReference>
<dbReference type="InterPro" id="IPR050127">
    <property type="entry name" value="Serine_Proteases_S1"/>
</dbReference>
<dbReference type="Pfam" id="PF00530">
    <property type="entry name" value="SRCR"/>
    <property type="match status" value="1"/>
</dbReference>
<dbReference type="GO" id="GO:0016020">
    <property type="term" value="C:membrane"/>
    <property type="evidence" value="ECO:0007669"/>
    <property type="project" value="InterPro"/>
</dbReference>
<feature type="disulfide bond" evidence="6">
    <location>
        <begin position="18"/>
        <end position="28"/>
    </location>
</feature>
<organism evidence="9 10">
    <name type="scientific">Camelus dromedarius</name>
    <name type="common">Dromedary</name>
    <name type="synonym">Arabian camel</name>
    <dbReference type="NCBI Taxonomy" id="9838"/>
    <lineage>
        <taxon>Eukaryota</taxon>
        <taxon>Metazoa</taxon>
        <taxon>Chordata</taxon>
        <taxon>Craniata</taxon>
        <taxon>Vertebrata</taxon>
        <taxon>Euteleostomi</taxon>
        <taxon>Mammalia</taxon>
        <taxon>Eutheria</taxon>
        <taxon>Laurasiatheria</taxon>
        <taxon>Artiodactyla</taxon>
        <taxon>Tylopoda</taxon>
        <taxon>Camelidae</taxon>
        <taxon>Camelus</taxon>
    </lineage>
</organism>
<keyword evidence="3" id="KW-0720">Serine protease</keyword>
<dbReference type="PROSITE" id="PS50287">
    <property type="entry name" value="SRCR_2"/>
    <property type="match status" value="1"/>
</dbReference>
<dbReference type="PANTHER" id="PTHR24264:SF54">
    <property type="entry name" value="PEPTIDASE S1 DOMAIN-CONTAINING PROTEIN"/>
    <property type="match status" value="1"/>
</dbReference>
<protein>
    <submittedName>
        <fullName evidence="9">Neurotrypsin</fullName>
    </submittedName>
</protein>
<evidence type="ECO:0000259" key="8">
    <source>
        <dbReference type="PROSITE" id="PS50287"/>
    </source>
</evidence>
<dbReference type="SMART" id="SM00202">
    <property type="entry name" value="SR"/>
    <property type="match status" value="1"/>
</dbReference>
<dbReference type="GO" id="GO:0004252">
    <property type="term" value="F:serine-type endopeptidase activity"/>
    <property type="evidence" value="ECO:0007669"/>
    <property type="project" value="InterPro"/>
</dbReference>
<dbReference type="CDD" id="cd00190">
    <property type="entry name" value="Tryp_SPc"/>
    <property type="match status" value="1"/>
</dbReference>
<dbReference type="STRING" id="9838.ENSCDRP00005006173"/>
<comment type="caution">
    <text evidence="9">The sequence shown here is derived from an EMBL/GenBank/DDBJ whole genome shotgun (WGS) entry which is preliminary data.</text>
</comment>
<comment type="caution">
    <text evidence="6">Lacks conserved residue(s) required for the propagation of feature annotation.</text>
</comment>
<dbReference type="Gene3D" id="3.10.250.10">
    <property type="entry name" value="SRCR-like domain"/>
    <property type="match status" value="1"/>
</dbReference>
<dbReference type="GO" id="GO:0005615">
    <property type="term" value="C:extracellular space"/>
    <property type="evidence" value="ECO:0007669"/>
    <property type="project" value="TreeGrafter"/>
</dbReference>
<feature type="domain" description="Peptidase S1" evidence="7">
    <location>
        <begin position="75"/>
        <end position="290"/>
    </location>
</feature>
<dbReference type="InterPro" id="IPR043504">
    <property type="entry name" value="Peptidase_S1_PA_chymotrypsin"/>
</dbReference>
<evidence type="ECO:0000256" key="5">
    <source>
        <dbReference type="ARBA" id="ARBA00023180"/>
    </source>
</evidence>
<dbReference type="FunFam" id="2.40.10.10:FF:000053">
    <property type="entry name" value="Neurotrypsin"/>
    <property type="match status" value="1"/>
</dbReference>
<evidence type="ECO:0000259" key="7">
    <source>
        <dbReference type="PROSITE" id="PS50240"/>
    </source>
</evidence>
<evidence type="ECO:0000256" key="4">
    <source>
        <dbReference type="ARBA" id="ARBA00023157"/>
    </source>
</evidence>
<dbReference type="PROSITE" id="PS00135">
    <property type="entry name" value="TRYPSIN_SER"/>
    <property type="match status" value="1"/>
</dbReference>
<proteinExistence type="predicted"/>
<reference evidence="9 10" key="1">
    <citation type="journal article" date="2019" name="Mol. Ecol. Resour.">
        <title>Improving Illumina assemblies with Hi-C and long reads: an example with the North African dromedary.</title>
        <authorList>
            <person name="Elbers J.P."/>
            <person name="Rogers M.F."/>
            <person name="Perelman P.L."/>
            <person name="Proskuryakova A.A."/>
            <person name="Serdyukova N.A."/>
            <person name="Johnson W.E."/>
            <person name="Horin P."/>
            <person name="Corander J."/>
            <person name="Murphy D."/>
            <person name="Burger P.A."/>
        </authorList>
    </citation>
    <scope>NUCLEOTIDE SEQUENCE [LARGE SCALE GENOMIC DNA]</scope>
    <source>
        <strain evidence="9">Drom800</strain>
        <tissue evidence="9">Blood</tissue>
    </source>
</reference>
<dbReference type="SMART" id="SM00020">
    <property type="entry name" value="Tryp_SPc"/>
    <property type="match status" value="1"/>
</dbReference>
<dbReference type="InterPro" id="IPR001254">
    <property type="entry name" value="Trypsin_dom"/>
</dbReference>
<dbReference type="SUPFAM" id="SSF50494">
    <property type="entry name" value="Trypsin-like serine proteases"/>
    <property type="match status" value="1"/>
</dbReference>
<dbReference type="PROSITE" id="PS50240">
    <property type="entry name" value="TRYPSIN_DOM"/>
    <property type="match status" value="1"/>
</dbReference>
<keyword evidence="10" id="KW-1185">Reference proteome</keyword>